<organism evidence="7 8">
    <name type="scientific">Terfezia boudieri ATCC MYA-4762</name>
    <dbReference type="NCBI Taxonomy" id="1051890"/>
    <lineage>
        <taxon>Eukaryota</taxon>
        <taxon>Fungi</taxon>
        <taxon>Dikarya</taxon>
        <taxon>Ascomycota</taxon>
        <taxon>Pezizomycotina</taxon>
        <taxon>Pezizomycetes</taxon>
        <taxon>Pezizales</taxon>
        <taxon>Pezizaceae</taxon>
        <taxon>Terfezia</taxon>
    </lineage>
</organism>
<dbReference type="Pfam" id="PF02333">
    <property type="entry name" value="Phytase"/>
    <property type="match status" value="1"/>
</dbReference>
<accession>A0A3N4MFX8</accession>
<keyword evidence="2 3" id="KW-1015">Disulfide bond</keyword>
<dbReference type="EMBL" id="ML121530">
    <property type="protein sequence ID" value="RPB27815.1"/>
    <property type="molecule type" value="Genomic_DNA"/>
</dbReference>
<dbReference type="InParanoid" id="A0A3N4MFX8"/>
<evidence type="ECO:0000256" key="1">
    <source>
        <dbReference type="ARBA" id="ARBA00022729"/>
    </source>
</evidence>
<keyword evidence="3" id="KW-0245">EGF-like domain</keyword>
<gene>
    <name evidence="7" type="ORF">L211DRAFT_833799</name>
</gene>
<dbReference type="Proteomes" id="UP000267821">
    <property type="component" value="Unassembled WGS sequence"/>
</dbReference>
<dbReference type="Gene3D" id="2.120.10.30">
    <property type="entry name" value="TolB, C-terminal domain"/>
    <property type="match status" value="2"/>
</dbReference>
<dbReference type="SUPFAM" id="SSF50956">
    <property type="entry name" value="Thermostable phytase (3-phytase)"/>
    <property type="match status" value="2"/>
</dbReference>
<dbReference type="InterPro" id="IPR050969">
    <property type="entry name" value="Dev_Signal_Modulators"/>
</dbReference>
<evidence type="ECO:0000259" key="6">
    <source>
        <dbReference type="PROSITE" id="PS51662"/>
    </source>
</evidence>
<feature type="disulfide bond" evidence="3">
    <location>
        <begin position="385"/>
        <end position="394"/>
    </location>
</feature>
<dbReference type="STRING" id="1051890.A0A3N4MFX8"/>
<dbReference type="Gene3D" id="2.10.25.10">
    <property type="entry name" value="Laminin"/>
    <property type="match status" value="1"/>
</dbReference>
<evidence type="ECO:0000256" key="4">
    <source>
        <dbReference type="SAM" id="SignalP"/>
    </source>
</evidence>
<feature type="domain" description="BPP" evidence="6">
    <location>
        <begin position="25"/>
        <end position="343"/>
    </location>
</feature>
<dbReference type="SMART" id="SM00181">
    <property type="entry name" value="EGF"/>
    <property type="match status" value="2"/>
</dbReference>
<dbReference type="PANTHER" id="PTHR14949">
    <property type="entry name" value="EGF-LIKE-DOMAIN, MULTIPLE 7, 8"/>
    <property type="match status" value="1"/>
</dbReference>
<evidence type="ECO:0000259" key="5">
    <source>
        <dbReference type="PROSITE" id="PS50026"/>
    </source>
</evidence>
<keyword evidence="1 4" id="KW-0732">Signal</keyword>
<dbReference type="PROSITE" id="PS00022">
    <property type="entry name" value="EGF_1"/>
    <property type="match status" value="1"/>
</dbReference>
<reference evidence="7 8" key="1">
    <citation type="journal article" date="2018" name="Nat. Ecol. Evol.">
        <title>Pezizomycetes genomes reveal the molecular basis of ectomycorrhizal truffle lifestyle.</title>
        <authorList>
            <person name="Murat C."/>
            <person name="Payen T."/>
            <person name="Noel B."/>
            <person name="Kuo A."/>
            <person name="Morin E."/>
            <person name="Chen J."/>
            <person name="Kohler A."/>
            <person name="Krizsan K."/>
            <person name="Balestrini R."/>
            <person name="Da Silva C."/>
            <person name="Montanini B."/>
            <person name="Hainaut M."/>
            <person name="Levati E."/>
            <person name="Barry K.W."/>
            <person name="Belfiori B."/>
            <person name="Cichocki N."/>
            <person name="Clum A."/>
            <person name="Dockter R.B."/>
            <person name="Fauchery L."/>
            <person name="Guy J."/>
            <person name="Iotti M."/>
            <person name="Le Tacon F."/>
            <person name="Lindquist E.A."/>
            <person name="Lipzen A."/>
            <person name="Malagnac F."/>
            <person name="Mello A."/>
            <person name="Molinier V."/>
            <person name="Miyauchi S."/>
            <person name="Poulain J."/>
            <person name="Riccioni C."/>
            <person name="Rubini A."/>
            <person name="Sitrit Y."/>
            <person name="Splivallo R."/>
            <person name="Traeger S."/>
            <person name="Wang M."/>
            <person name="Zifcakova L."/>
            <person name="Wipf D."/>
            <person name="Zambonelli A."/>
            <person name="Paolocci F."/>
            <person name="Nowrousian M."/>
            <person name="Ottonello S."/>
            <person name="Baldrian P."/>
            <person name="Spatafora J.W."/>
            <person name="Henrissat B."/>
            <person name="Nagy L.G."/>
            <person name="Aury J.M."/>
            <person name="Wincker P."/>
            <person name="Grigoriev I.V."/>
            <person name="Bonfante P."/>
            <person name="Martin F.M."/>
        </authorList>
    </citation>
    <scope>NUCLEOTIDE SEQUENCE [LARGE SCALE GENOMIC DNA]</scope>
    <source>
        <strain evidence="7 8">ATCC MYA-4762</strain>
    </source>
</reference>
<comment type="caution">
    <text evidence="3">Lacks conserved residue(s) required for the propagation of feature annotation.</text>
</comment>
<feature type="signal peptide" evidence="4">
    <location>
        <begin position="1"/>
        <end position="23"/>
    </location>
</feature>
<dbReference type="SMR" id="A0A3N4MFX8"/>
<dbReference type="PROSITE" id="PS50026">
    <property type="entry name" value="EGF_3"/>
    <property type="match status" value="1"/>
</dbReference>
<dbReference type="PROSITE" id="PS01186">
    <property type="entry name" value="EGF_2"/>
    <property type="match status" value="1"/>
</dbReference>
<dbReference type="InterPro" id="IPR000742">
    <property type="entry name" value="EGF"/>
</dbReference>
<keyword evidence="8" id="KW-1185">Reference proteome</keyword>
<feature type="chain" id="PRO_5018289659" evidence="4">
    <location>
        <begin position="24"/>
        <end position="809"/>
    </location>
</feature>
<dbReference type="AlphaFoldDB" id="A0A3N4MFX8"/>
<dbReference type="GO" id="GO:0016158">
    <property type="term" value="F:inositol hexakisphosphate 3-phosphatase activity"/>
    <property type="evidence" value="ECO:0007669"/>
    <property type="project" value="InterPro"/>
</dbReference>
<dbReference type="PROSITE" id="PS51662">
    <property type="entry name" value="BP_PHYTASE"/>
    <property type="match status" value="2"/>
</dbReference>
<dbReference type="InterPro" id="IPR003431">
    <property type="entry name" value="B-propeller_Phytase"/>
</dbReference>
<protein>
    <submittedName>
        <fullName evidence="7">Thermostable phytase</fullName>
    </submittedName>
</protein>
<evidence type="ECO:0000256" key="3">
    <source>
        <dbReference type="PROSITE-ProRule" id="PRU00076"/>
    </source>
</evidence>
<evidence type="ECO:0000313" key="8">
    <source>
        <dbReference type="Proteomes" id="UP000267821"/>
    </source>
</evidence>
<dbReference type="OrthoDB" id="10045365at2759"/>
<feature type="domain" description="EGF-like" evidence="5">
    <location>
        <begin position="361"/>
        <end position="395"/>
    </location>
</feature>
<evidence type="ECO:0000256" key="2">
    <source>
        <dbReference type="ARBA" id="ARBA00023157"/>
    </source>
</evidence>
<evidence type="ECO:0000313" key="7">
    <source>
        <dbReference type="EMBL" id="RPB27815.1"/>
    </source>
</evidence>
<dbReference type="PANTHER" id="PTHR14949:SF56">
    <property type="entry name" value="EGF-LIKE-DOMAIN, MULTIPLE 7"/>
    <property type="match status" value="1"/>
</dbReference>
<name>A0A3N4MFX8_9PEZI</name>
<feature type="domain" description="BPP" evidence="6">
    <location>
        <begin position="421"/>
        <end position="773"/>
    </location>
</feature>
<dbReference type="InterPro" id="IPR011042">
    <property type="entry name" value="6-blade_b-propeller_TolB-like"/>
</dbReference>
<sequence>MHLSLTCPTAAAFLLLSAPFCATFVRRDDSPVISLTLAGKTPPIEADKPAIFYPKLGKGTLFLVGNDGSAIGGIKIFNLSTETSGTSLNQVAGYTTGRTKLVTTIYNVSGGDFIATIDMPDSMLRFFRIEHDGKLNSGKPELWKAIEARAVIGDWSAICTWRSGVTGSQYLYLFGKGKVVMFVVREGPKQKLEIVEVQTFPIPVEAQSCAITPGGAGFFGATNKILYTFTAADSISPPKILEVMKVEDEVSGLSIYHGGNEEEYMFLAMPEALEIFSLGQAPAVNFTHIGSVTLPPGVDEFKDLAFYQQPLPSFPQGFIYYSAAGDDAELFAVSSLEPILSGVNSIIPNIVYSPRQKATGGPQKCPERNNCSNSGFCLSTTTCSCFAGSAGSDCSKFACPKECSGHGKCMSANTCSCKKPWGGVDCSTLVVPVQFETETTGGKDGDDPAIWIHPDLAKRELSRIIATTKSKEGEGLAVFTLQGKLIQFISAPEPNNVDVLYGVEISGTNKTLDLAVAGCRGDKTLCMFQIESDGTLSKISGGTQSLPAKFSPYGSCVYHSPKDGSTYAFINSKTSEYLQFRISAALPILTRQPELSSTLVRQFFAGTGGQVEGCVVDEENSLLLLGEEPLGLWAYPAEPDTNATASGYLIDDVNGNLDADVEGVAFIPGPTIESGYILVSVQGMSAYNIYYRTAPHAFVMRFSLGDSEDGAVDGVTNTDGIAATGIDLGMEEFRYGVVVVHDDVNQKAAGGVDEEVSFKIVGVERILGNKDALGKDRVNRLLADVGTHWDPRAVGENGKRRKRRDSGGL</sequence>
<proteinExistence type="predicted"/>